<keyword evidence="4" id="KW-1185">Reference proteome</keyword>
<evidence type="ECO:0000313" key="5">
    <source>
        <dbReference type="RefSeq" id="XP_033578496.1"/>
    </source>
</evidence>
<dbReference type="GeneID" id="54466230"/>
<feature type="coiled-coil region" evidence="1">
    <location>
        <begin position="39"/>
        <end position="73"/>
    </location>
</feature>
<protein>
    <submittedName>
        <fullName evidence="3 5">Uncharacterized protein</fullName>
    </submittedName>
</protein>
<feature type="region of interest" description="Disordered" evidence="2">
    <location>
        <begin position="170"/>
        <end position="206"/>
    </location>
</feature>
<evidence type="ECO:0000256" key="2">
    <source>
        <dbReference type="SAM" id="MobiDB-lite"/>
    </source>
</evidence>
<reference evidence="5" key="2">
    <citation type="submission" date="2020-04" db="EMBL/GenBank/DDBJ databases">
        <authorList>
            <consortium name="NCBI Genome Project"/>
        </authorList>
    </citation>
    <scope>NUCLEOTIDE SEQUENCE</scope>
    <source>
        <strain evidence="5">CBS 304.34</strain>
    </source>
</reference>
<feature type="compositionally biased region" description="Basic residues" evidence="2">
    <location>
        <begin position="178"/>
        <end position="189"/>
    </location>
</feature>
<gene>
    <name evidence="3 5" type="ORF">BDZ99DRAFT_518795</name>
</gene>
<name>A0A6A6YRG8_9PEZI</name>
<organism evidence="3">
    <name type="scientific">Mytilinidion resinicola</name>
    <dbReference type="NCBI Taxonomy" id="574789"/>
    <lineage>
        <taxon>Eukaryota</taxon>
        <taxon>Fungi</taxon>
        <taxon>Dikarya</taxon>
        <taxon>Ascomycota</taxon>
        <taxon>Pezizomycotina</taxon>
        <taxon>Dothideomycetes</taxon>
        <taxon>Pleosporomycetidae</taxon>
        <taxon>Mytilinidiales</taxon>
        <taxon>Mytilinidiaceae</taxon>
        <taxon>Mytilinidion</taxon>
    </lineage>
</organism>
<dbReference type="AlphaFoldDB" id="A0A6A6YRG8"/>
<reference evidence="5" key="3">
    <citation type="submission" date="2025-04" db="UniProtKB">
        <authorList>
            <consortium name="RefSeq"/>
        </authorList>
    </citation>
    <scope>IDENTIFICATION</scope>
    <source>
        <strain evidence="5">CBS 304.34</strain>
    </source>
</reference>
<evidence type="ECO:0000313" key="4">
    <source>
        <dbReference type="Proteomes" id="UP000504636"/>
    </source>
</evidence>
<dbReference type="Proteomes" id="UP000504636">
    <property type="component" value="Unplaced"/>
</dbReference>
<reference evidence="3 5" key="1">
    <citation type="journal article" date="2020" name="Stud. Mycol.">
        <title>101 Dothideomycetes genomes: a test case for predicting lifestyles and emergence of pathogens.</title>
        <authorList>
            <person name="Haridas S."/>
            <person name="Albert R."/>
            <person name="Binder M."/>
            <person name="Bloem J."/>
            <person name="Labutti K."/>
            <person name="Salamov A."/>
            <person name="Andreopoulos B."/>
            <person name="Baker S."/>
            <person name="Barry K."/>
            <person name="Bills G."/>
            <person name="Bluhm B."/>
            <person name="Cannon C."/>
            <person name="Castanera R."/>
            <person name="Culley D."/>
            <person name="Daum C."/>
            <person name="Ezra D."/>
            <person name="Gonzalez J."/>
            <person name="Henrissat B."/>
            <person name="Kuo A."/>
            <person name="Liang C."/>
            <person name="Lipzen A."/>
            <person name="Lutzoni F."/>
            <person name="Magnuson J."/>
            <person name="Mondo S."/>
            <person name="Nolan M."/>
            <person name="Ohm R."/>
            <person name="Pangilinan J."/>
            <person name="Park H.-J."/>
            <person name="Ramirez L."/>
            <person name="Alfaro M."/>
            <person name="Sun H."/>
            <person name="Tritt A."/>
            <person name="Yoshinaga Y."/>
            <person name="Zwiers L.-H."/>
            <person name="Turgeon B."/>
            <person name="Goodwin S."/>
            <person name="Spatafora J."/>
            <person name="Crous P."/>
            <person name="Grigoriev I."/>
        </authorList>
    </citation>
    <scope>NUCLEOTIDE SEQUENCE</scope>
    <source>
        <strain evidence="3 5">CBS 304.34</strain>
    </source>
</reference>
<sequence length="206" mass="23476">MIEKLPGHEGFQDLNFCYYQLLEVINRLLASGGHLRQFFASLDNEKKSLQESLNAERQERDATKALLDAANQEHNATKKLLDAAYQITAERTEAANILIARLQKAHIARQRIEVLENVINGSRDIPGDFNLQLNYLIETNQGLQQEVRKLSLDLATEKSRTKELQTQITLLQQDKAAKPKPNRARRRRGERTQKTAVTNDGEPNFS</sequence>
<dbReference type="EMBL" id="MU003698">
    <property type="protein sequence ID" value="KAF2811532.1"/>
    <property type="molecule type" value="Genomic_DNA"/>
</dbReference>
<evidence type="ECO:0000256" key="1">
    <source>
        <dbReference type="SAM" id="Coils"/>
    </source>
</evidence>
<dbReference type="RefSeq" id="XP_033578496.1">
    <property type="nucleotide sequence ID" value="XM_033725337.1"/>
</dbReference>
<proteinExistence type="predicted"/>
<accession>A0A6A6YRG8</accession>
<keyword evidence="1" id="KW-0175">Coiled coil</keyword>
<evidence type="ECO:0000313" key="3">
    <source>
        <dbReference type="EMBL" id="KAF2811532.1"/>
    </source>
</evidence>